<keyword evidence="1" id="KW-0472">Membrane</keyword>
<protein>
    <submittedName>
        <fullName evidence="2">Uncharacterized protein</fullName>
    </submittedName>
</protein>
<feature type="transmembrane region" description="Helical" evidence="1">
    <location>
        <begin position="12"/>
        <end position="30"/>
    </location>
</feature>
<comment type="caution">
    <text evidence="2">The sequence shown here is derived from an EMBL/GenBank/DDBJ whole genome shotgun (WGS) entry which is preliminary data.</text>
</comment>
<dbReference type="EMBL" id="VSSQ01036437">
    <property type="protein sequence ID" value="MPM88921.1"/>
    <property type="molecule type" value="Genomic_DNA"/>
</dbReference>
<evidence type="ECO:0000313" key="2">
    <source>
        <dbReference type="EMBL" id="MPM88921.1"/>
    </source>
</evidence>
<gene>
    <name evidence="2" type="ORF">SDC9_136025</name>
</gene>
<keyword evidence="1" id="KW-1133">Transmembrane helix</keyword>
<keyword evidence="1" id="KW-0812">Transmembrane</keyword>
<sequence>MVKEFVLKHMLKIIGLVVGALGGFLYYYFIGCQSGTCPITSNPYISIAYGALMGYLLFDLFRKKEDKKDGND</sequence>
<name>A0A645DI60_9ZZZZ</name>
<organism evidence="2">
    <name type="scientific">bioreactor metagenome</name>
    <dbReference type="NCBI Taxonomy" id="1076179"/>
    <lineage>
        <taxon>unclassified sequences</taxon>
        <taxon>metagenomes</taxon>
        <taxon>ecological metagenomes</taxon>
    </lineage>
</organism>
<proteinExistence type="predicted"/>
<evidence type="ECO:0000256" key="1">
    <source>
        <dbReference type="SAM" id="Phobius"/>
    </source>
</evidence>
<accession>A0A645DI60</accession>
<dbReference type="AlphaFoldDB" id="A0A645DI60"/>
<dbReference type="Pfam" id="PF19628">
    <property type="entry name" value="DUF6132"/>
    <property type="match status" value="1"/>
</dbReference>
<feature type="transmembrane region" description="Helical" evidence="1">
    <location>
        <begin position="42"/>
        <end position="61"/>
    </location>
</feature>
<reference evidence="2" key="1">
    <citation type="submission" date="2019-08" db="EMBL/GenBank/DDBJ databases">
        <authorList>
            <person name="Kucharzyk K."/>
            <person name="Murdoch R.W."/>
            <person name="Higgins S."/>
            <person name="Loffler F."/>
        </authorList>
    </citation>
    <scope>NUCLEOTIDE SEQUENCE</scope>
</reference>
<dbReference type="InterPro" id="IPR045764">
    <property type="entry name" value="DUF6132"/>
</dbReference>